<gene>
    <name evidence="9" type="primary">LOC108672473</name>
</gene>
<keyword evidence="4" id="KW-1015">Disulfide bond</keyword>
<name>A0A979FJG2_HYAAZ</name>
<dbReference type="InterPro" id="IPR045149">
    <property type="entry name" value="OS-9-like"/>
</dbReference>
<dbReference type="Proteomes" id="UP000694843">
    <property type="component" value="Unplaced"/>
</dbReference>
<keyword evidence="2 6" id="KW-0732">Signal</keyword>
<feature type="chain" id="PRO_5038122910" evidence="6">
    <location>
        <begin position="24"/>
        <end position="844"/>
    </location>
</feature>
<dbReference type="RefSeq" id="XP_047737133.1">
    <property type="nucleotide sequence ID" value="XM_047881177.1"/>
</dbReference>
<keyword evidence="8" id="KW-1185">Reference proteome</keyword>
<dbReference type="PROSITE" id="PS51914">
    <property type="entry name" value="MRH"/>
    <property type="match status" value="1"/>
</dbReference>
<evidence type="ECO:0000256" key="2">
    <source>
        <dbReference type="ARBA" id="ARBA00022729"/>
    </source>
</evidence>
<evidence type="ECO:0000256" key="5">
    <source>
        <dbReference type="SAM" id="MobiDB-lite"/>
    </source>
</evidence>
<feature type="compositionally biased region" description="Basic and acidic residues" evidence="5">
    <location>
        <begin position="689"/>
        <end position="700"/>
    </location>
</feature>
<evidence type="ECO:0000259" key="7">
    <source>
        <dbReference type="PROSITE" id="PS51914"/>
    </source>
</evidence>
<feature type="domain" description="MRH" evidence="7">
    <location>
        <begin position="103"/>
        <end position="254"/>
    </location>
</feature>
<feature type="region of interest" description="Disordered" evidence="5">
    <location>
        <begin position="334"/>
        <end position="379"/>
    </location>
</feature>
<comment type="subcellular location">
    <subcellularLocation>
        <location evidence="1">Endoplasmic reticulum</location>
    </subcellularLocation>
</comment>
<dbReference type="Gene3D" id="2.70.130.10">
    <property type="entry name" value="Mannose-6-phosphate receptor binding domain"/>
    <property type="match status" value="1"/>
</dbReference>
<evidence type="ECO:0000256" key="6">
    <source>
        <dbReference type="SAM" id="SignalP"/>
    </source>
</evidence>
<dbReference type="GO" id="GO:0030968">
    <property type="term" value="P:endoplasmic reticulum unfolded protein response"/>
    <property type="evidence" value="ECO:0007669"/>
    <property type="project" value="InterPro"/>
</dbReference>
<evidence type="ECO:0000313" key="9">
    <source>
        <dbReference type="RefSeq" id="XP_047737133.1"/>
    </source>
</evidence>
<feature type="compositionally biased region" description="Basic and acidic residues" evidence="5">
    <location>
        <begin position="440"/>
        <end position="451"/>
    </location>
</feature>
<dbReference type="KEGG" id="hazt:108672473"/>
<dbReference type="GeneID" id="108672473"/>
<protein>
    <submittedName>
        <fullName evidence="9">Protein OS-9</fullName>
    </submittedName>
</protein>
<accession>A0A979FJG2</accession>
<feature type="region of interest" description="Disordered" evidence="5">
    <location>
        <begin position="430"/>
        <end position="480"/>
    </location>
</feature>
<proteinExistence type="predicted"/>
<feature type="compositionally biased region" description="Low complexity" evidence="5">
    <location>
        <begin position="356"/>
        <end position="371"/>
    </location>
</feature>
<dbReference type="GO" id="GO:0005788">
    <property type="term" value="C:endoplasmic reticulum lumen"/>
    <property type="evidence" value="ECO:0007669"/>
    <property type="project" value="TreeGrafter"/>
</dbReference>
<dbReference type="SUPFAM" id="SSF50911">
    <property type="entry name" value="Mannose 6-phosphate receptor domain"/>
    <property type="match status" value="1"/>
</dbReference>
<dbReference type="InterPro" id="IPR012913">
    <property type="entry name" value="OS9-like_dom"/>
</dbReference>
<dbReference type="AlphaFoldDB" id="A0A979FJG2"/>
<evidence type="ECO:0000256" key="1">
    <source>
        <dbReference type="ARBA" id="ARBA00004240"/>
    </source>
</evidence>
<sequence>MSFTGHISLFLLLFGSWCLTSEATFDIDEINSIYYGMDIMGTPILKDKFNEDVLMMVNRQGQEYACTLPIIPLDLKSSGSKDETAAQVDTVDISELLKPMEEAPCLLSKKDWWTYEFCYGQVIKQYHMEGGKIAGAVLILGRFESEYDWSAGGKGGADVASGRNSNRLQRFHSQYYTNGTKCDLTNEPRRSEVRFKCETDVGDYIERVDEPESCRYIVTIFKCETDVGDYIERVDEPESCRYIVTIATTRVCHHPYLRPHPSRTPHQISCAPVLEEHKLKQYTQRQNRKKKEAEERAKAAALAGLQPVEESDINIKLFSLGSAFKDIKNPFGDAREGNAEASSPPAASSMTDAQDEVVSGSTEGSSSLTGSAEIDNNQDPGQLEVLLDNNQDPAQLEVLLDNNQDPAQLEVQLTEAVGVGSVIEVAVNMEDEPDEQDESPLVKDDNNNKDDNEQDESPLVKDDSDGQVETEDREGVEKVDITSVDREAKLTKSETHLDRIIQRIGKHYSEMTDVNLGSTSNLNKLREQLSAGTDELQELLDETLSDLDEELSALSDLAEKRGDFAKLQLWRTLALKVKNMKNKTKQMTAARKKEVEPEFGTDEWVQWRVKKNEKIISKAQETLNSVGDMNAIMDAKVVAEAEKIVKDAMAAKEEQGNEDHAKKDDTKDIFELLSNKMVDEFIKEYLSDHDAGSKDDESKLSKNSAKGKRGEGEKEASVVISSLQQSIKNKIKEAGIDVNKHKIEVQILTPGAEFGGMDNKLSAEQAASVETLVVKLMGAQKEEIMEREQHETLSDNYNFSFDDEAGDATSVEDTDQGPSHDATDDVSTGQDIPAEPSGSEDTGR</sequence>
<evidence type="ECO:0000313" key="8">
    <source>
        <dbReference type="Proteomes" id="UP000694843"/>
    </source>
</evidence>
<feature type="signal peptide" evidence="6">
    <location>
        <begin position="1"/>
        <end position="23"/>
    </location>
</feature>
<feature type="region of interest" description="Disordered" evidence="5">
    <location>
        <begin position="689"/>
        <end position="719"/>
    </location>
</feature>
<dbReference type="GO" id="GO:0030970">
    <property type="term" value="P:retrograde protein transport, ER to cytosol"/>
    <property type="evidence" value="ECO:0007669"/>
    <property type="project" value="TreeGrafter"/>
</dbReference>
<dbReference type="OMA" id="PESCRYI"/>
<dbReference type="OrthoDB" id="239053at2759"/>
<feature type="compositionally biased region" description="Low complexity" evidence="5">
    <location>
        <begin position="339"/>
        <end position="349"/>
    </location>
</feature>
<organism evidence="8 9">
    <name type="scientific">Hyalella azteca</name>
    <name type="common">Amphipod</name>
    <dbReference type="NCBI Taxonomy" id="294128"/>
    <lineage>
        <taxon>Eukaryota</taxon>
        <taxon>Metazoa</taxon>
        <taxon>Ecdysozoa</taxon>
        <taxon>Arthropoda</taxon>
        <taxon>Crustacea</taxon>
        <taxon>Multicrustacea</taxon>
        <taxon>Malacostraca</taxon>
        <taxon>Eumalacostraca</taxon>
        <taxon>Peracarida</taxon>
        <taxon>Amphipoda</taxon>
        <taxon>Senticaudata</taxon>
        <taxon>Talitrida</taxon>
        <taxon>Talitroidea</taxon>
        <taxon>Hyalellidae</taxon>
        <taxon>Hyalella</taxon>
    </lineage>
</organism>
<feature type="region of interest" description="Disordered" evidence="5">
    <location>
        <begin position="786"/>
        <end position="844"/>
    </location>
</feature>
<dbReference type="InterPro" id="IPR009011">
    <property type="entry name" value="Man6P_isomerase_rcpt-bd_dom_sf"/>
</dbReference>
<feature type="compositionally biased region" description="Acidic residues" evidence="5">
    <location>
        <begin position="801"/>
        <end position="815"/>
    </location>
</feature>
<evidence type="ECO:0000256" key="4">
    <source>
        <dbReference type="ARBA" id="ARBA00023157"/>
    </source>
</evidence>
<dbReference type="Pfam" id="PF07915">
    <property type="entry name" value="PRKCSH"/>
    <property type="match status" value="1"/>
</dbReference>
<dbReference type="PANTHER" id="PTHR15414">
    <property type="entry name" value="OS-9-RELATED"/>
    <property type="match status" value="1"/>
</dbReference>
<keyword evidence="3" id="KW-0256">Endoplasmic reticulum</keyword>
<reference evidence="9" key="1">
    <citation type="submission" date="2025-08" db="UniProtKB">
        <authorList>
            <consortium name="RefSeq"/>
        </authorList>
    </citation>
    <scope>IDENTIFICATION</scope>
    <source>
        <tissue evidence="9">Whole organism</tissue>
    </source>
</reference>
<evidence type="ECO:0000256" key="3">
    <source>
        <dbReference type="ARBA" id="ARBA00022824"/>
    </source>
</evidence>
<dbReference type="PANTHER" id="PTHR15414:SF5">
    <property type="entry name" value="PROTEIN OS-9"/>
    <property type="match status" value="1"/>
</dbReference>
<dbReference type="InterPro" id="IPR044865">
    <property type="entry name" value="MRH_dom"/>
</dbReference>